<dbReference type="CDD" id="cd23553">
    <property type="entry name" value="TFP_LU_ECD_Ly6PGE"/>
    <property type="match status" value="1"/>
</dbReference>
<dbReference type="AlphaFoldDB" id="A0A2B4RQA1"/>
<dbReference type="Proteomes" id="UP000225706">
    <property type="component" value="Unassembled WGS sequence"/>
</dbReference>
<accession>A0A2B4RQA1</accession>
<keyword evidence="2" id="KW-0812">Transmembrane</keyword>
<dbReference type="PANTHER" id="PTHR33562">
    <property type="entry name" value="ATILLA, ISOFORM B-RELATED-RELATED"/>
    <property type="match status" value="1"/>
</dbReference>
<evidence type="ECO:0000313" key="4">
    <source>
        <dbReference type="EMBL" id="PFX20614.1"/>
    </source>
</evidence>
<dbReference type="OrthoDB" id="5978129at2759"/>
<sequence>MKGLVLSIFVFCAVLATAHSLKCYVCLGTEDDCSKKKLEANKDSKSKDCPPGMNECMRVWAKKDGNTAVANSCSNSLGCDAAKKVCDDLKDGECVVGCCDSDYCNAGSSVSVSVILMTVSSALGLALLK</sequence>
<reference evidence="5" key="1">
    <citation type="journal article" date="2017" name="bioRxiv">
        <title>Comparative analysis of the genomes of Stylophora pistillata and Acropora digitifera provides evidence for extensive differences between species of corals.</title>
        <authorList>
            <person name="Voolstra C.R."/>
            <person name="Li Y."/>
            <person name="Liew Y.J."/>
            <person name="Baumgarten S."/>
            <person name="Zoccola D."/>
            <person name="Flot J.-F."/>
            <person name="Tambutte S."/>
            <person name="Allemand D."/>
            <person name="Aranda M."/>
        </authorList>
    </citation>
    <scope>NUCLEOTIDE SEQUENCE [LARGE SCALE GENOMIC DNA]</scope>
</reference>
<feature type="signal peptide" evidence="3">
    <location>
        <begin position="1"/>
        <end position="20"/>
    </location>
</feature>
<name>A0A2B4RQA1_STYPI</name>
<feature type="chain" id="PRO_5012880109" evidence="3">
    <location>
        <begin position="21"/>
        <end position="129"/>
    </location>
</feature>
<evidence type="ECO:0000256" key="1">
    <source>
        <dbReference type="ARBA" id="ARBA00022729"/>
    </source>
</evidence>
<evidence type="ECO:0000256" key="2">
    <source>
        <dbReference type="SAM" id="Phobius"/>
    </source>
</evidence>
<feature type="transmembrane region" description="Helical" evidence="2">
    <location>
        <begin position="108"/>
        <end position="128"/>
    </location>
</feature>
<keyword evidence="2" id="KW-0472">Membrane</keyword>
<dbReference type="InterPro" id="IPR050975">
    <property type="entry name" value="Sleep_regulator"/>
</dbReference>
<dbReference type="EMBL" id="LSMT01000310">
    <property type="protein sequence ID" value="PFX20614.1"/>
    <property type="molecule type" value="Genomic_DNA"/>
</dbReference>
<keyword evidence="2" id="KW-1133">Transmembrane helix</keyword>
<keyword evidence="5" id="KW-1185">Reference proteome</keyword>
<comment type="caution">
    <text evidence="4">The sequence shown here is derived from an EMBL/GenBank/DDBJ whole genome shotgun (WGS) entry which is preliminary data.</text>
</comment>
<evidence type="ECO:0000313" key="5">
    <source>
        <dbReference type="Proteomes" id="UP000225706"/>
    </source>
</evidence>
<evidence type="ECO:0000256" key="3">
    <source>
        <dbReference type="SAM" id="SignalP"/>
    </source>
</evidence>
<dbReference type="SUPFAM" id="SSF57302">
    <property type="entry name" value="Snake toxin-like"/>
    <property type="match status" value="1"/>
</dbReference>
<keyword evidence="1 3" id="KW-0732">Signal</keyword>
<protein>
    <submittedName>
        <fullName evidence="4">Uncharacterized protein</fullName>
    </submittedName>
</protein>
<proteinExistence type="predicted"/>
<organism evidence="4 5">
    <name type="scientific">Stylophora pistillata</name>
    <name type="common">Smooth cauliflower coral</name>
    <dbReference type="NCBI Taxonomy" id="50429"/>
    <lineage>
        <taxon>Eukaryota</taxon>
        <taxon>Metazoa</taxon>
        <taxon>Cnidaria</taxon>
        <taxon>Anthozoa</taxon>
        <taxon>Hexacorallia</taxon>
        <taxon>Scleractinia</taxon>
        <taxon>Astrocoeniina</taxon>
        <taxon>Pocilloporidae</taxon>
        <taxon>Stylophora</taxon>
    </lineage>
</organism>
<gene>
    <name evidence="4" type="ORF">AWC38_SpisGene14941</name>
</gene>
<dbReference type="Gene3D" id="2.10.60.10">
    <property type="entry name" value="CD59"/>
    <property type="match status" value="1"/>
</dbReference>
<dbReference type="InterPro" id="IPR045860">
    <property type="entry name" value="Snake_toxin-like_sf"/>
</dbReference>